<reference evidence="3" key="1">
    <citation type="submission" date="2024-07" db="EMBL/GenBank/DDBJ databases">
        <title>Two chromosome-level genome assemblies of Korean endemic species Abeliophyllum distichum and Forsythia ovata (Oleaceae).</title>
        <authorList>
            <person name="Jang H."/>
        </authorList>
    </citation>
    <scope>NUCLEOTIDE SEQUENCE [LARGE SCALE GENOMIC DNA]</scope>
</reference>
<proteinExistence type="predicted"/>
<keyword evidence="3" id="KW-1185">Reference proteome</keyword>
<organism evidence="2 3">
    <name type="scientific">Abeliophyllum distichum</name>
    <dbReference type="NCBI Taxonomy" id="126358"/>
    <lineage>
        <taxon>Eukaryota</taxon>
        <taxon>Viridiplantae</taxon>
        <taxon>Streptophyta</taxon>
        <taxon>Embryophyta</taxon>
        <taxon>Tracheophyta</taxon>
        <taxon>Spermatophyta</taxon>
        <taxon>Magnoliopsida</taxon>
        <taxon>eudicotyledons</taxon>
        <taxon>Gunneridae</taxon>
        <taxon>Pentapetalae</taxon>
        <taxon>asterids</taxon>
        <taxon>lamiids</taxon>
        <taxon>Lamiales</taxon>
        <taxon>Oleaceae</taxon>
        <taxon>Forsythieae</taxon>
        <taxon>Abeliophyllum</taxon>
    </lineage>
</organism>
<sequence length="100" mass="11398">MHPCYPSWTEVLEEQRTKLHSIIEEPSAKNNANRGKAKYPSVQGSNSFSATHYDQLCRIEMTIKRLTTILEQRLLEDVPDDDEEVGEDENDGGVLKIHSI</sequence>
<feature type="compositionally biased region" description="Acidic residues" evidence="1">
    <location>
        <begin position="79"/>
        <end position="91"/>
    </location>
</feature>
<feature type="region of interest" description="Disordered" evidence="1">
    <location>
        <begin position="79"/>
        <end position="100"/>
    </location>
</feature>
<evidence type="ECO:0000313" key="3">
    <source>
        <dbReference type="Proteomes" id="UP001604336"/>
    </source>
</evidence>
<dbReference type="AlphaFoldDB" id="A0ABD1R037"/>
<dbReference type="EMBL" id="JBFOLK010000010">
    <property type="protein sequence ID" value="KAL2481819.1"/>
    <property type="molecule type" value="Genomic_DNA"/>
</dbReference>
<name>A0ABD1R037_9LAMI</name>
<comment type="caution">
    <text evidence="2">The sequence shown here is derived from an EMBL/GenBank/DDBJ whole genome shotgun (WGS) entry which is preliminary data.</text>
</comment>
<evidence type="ECO:0000313" key="2">
    <source>
        <dbReference type="EMBL" id="KAL2481819.1"/>
    </source>
</evidence>
<evidence type="ECO:0000256" key="1">
    <source>
        <dbReference type="SAM" id="MobiDB-lite"/>
    </source>
</evidence>
<accession>A0ABD1R037</accession>
<protein>
    <submittedName>
        <fullName evidence="2">Uncharacterized protein</fullName>
    </submittedName>
</protein>
<gene>
    <name evidence="2" type="ORF">Adt_34785</name>
</gene>
<feature type="region of interest" description="Disordered" evidence="1">
    <location>
        <begin position="23"/>
        <end position="44"/>
    </location>
</feature>
<dbReference type="Proteomes" id="UP001604336">
    <property type="component" value="Unassembled WGS sequence"/>
</dbReference>